<organism evidence="2 3">
    <name type="scientific">Aspergillus leporis</name>
    <dbReference type="NCBI Taxonomy" id="41062"/>
    <lineage>
        <taxon>Eukaryota</taxon>
        <taxon>Fungi</taxon>
        <taxon>Dikarya</taxon>
        <taxon>Ascomycota</taxon>
        <taxon>Pezizomycotina</taxon>
        <taxon>Eurotiomycetes</taxon>
        <taxon>Eurotiomycetidae</taxon>
        <taxon>Eurotiales</taxon>
        <taxon>Aspergillaceae</taxon>
        <taxon>Aspergillus</taxon>
        <taxon>Aspergillus subgen. Circumdati</taxon>
    </lineage>
</organism>
<dbReference type="AlphaFoldDB" id="A0A5N5XDK4"/>
<proteinExistence type="predicted"/>
<keyword evidence="3" id="KW-1185">Reference proteome</keyword>
<evidence type="ECO:0000313" key="2">
    <source>
        <dbReference type="EMBL" id="KAB8078235.1"/>
    </source>
</evidence>
<gene>
    <name evidence="2" type="ORF">BDV29DRAFT_14802</name>
</gene>
<keyword evidence="1" id="KW-0472">Membrane</keyword>
<accession>A0A5N5XDK4</accession>
<feature type="transmembrane region" description="Helical" evidence="1">
    <location>
        <begin position="53"/>
        <end position="74"/>
    </location>
</feature>
<name>A0A5N5XDK4_9EURO</name>
<keyword evidence="1" id="KW-1133">Transmembrane helix</keyword>
<feature type="transmembrane region" description="Helical" evidence="1">
    <location>
        <begin position="86"/>
        <end position="108"/>
    </location>
</feature>
<evidence type="ECO:0000313" key="3">
    <source>
        <dbReference type="Proteomes" id="UP000326565"/>
    </source>
</evidence>
<evidence type="ECO:0000256" key="1">
    <source>
        <dbReference type="SAM" id="Phobius"/>
    </source>
</evidence>
<keyword evidence="1" id="KW-0812">Transmembrane</keyword>
<sequence>MHTVTLLRPMSTICISPNDHFLSCIFSLFSLSLFLFLLLSYSSLSLLASFFSLLYSLIPVVLGVSIFCPAFPLAPHIAFSRSTRTFSCNYFLLTFSFSFFFFFFFFWVD</sequence>
<dbReference type="EMBL" id="ML732160">
    <property type="protein sequence ID" value="KAB8078235.1"/>
    <property type="molecule type" value="Genomic_DNA"/>
</dbReference>
<feature type="transmembrane region" description="Helical" evidence="1">
    <location>
        <begin position="21"/>
        <end position="41"/>
    </location>
</feature>
<dbReference type="Proteomes" id="UP000326565">
    <property type="component" value="Unassembled WGS sequence"/>
</dbReference>
<reference evidence="2 3" key="1">
    <citation type="submission" date="2019-04" db="EMBL/GenBank/DDBJ databases">
        <title>Friends and foes A comparative genomics study of 23 Aspergillus species from section Flavi.</title>
        <authorList>
            <consortium name="DOE Joint Genome Institute"/>
            <person name="Kjaerbolling I."/>
            <person name="Vesth T."/>
            <person name="Frisvad J.C."/>
            <person name="Nybo J.L."/>
            <person name="Theobald S."/>
            <person name="Kildgaard S."/>
            <person name="Isbrandt T."/>
            <person name="Kuo A."/>
            <person name="Sato A."/>
            <person name="Lyhne E.K."/>
            <person name="Kogle M.E."/>
            <person name="Wiebenga A."/>
            <person name="Kun R.S."/>
            <person name="Lubbers R.J."/>
            <person name="Makela M.R."/>
            <person name="Barry K."/>
            <person name="Chovatia M."/>
            <person name="Clum A."/>
            <person name="Daum C."/>
            <person name="Haridas S."/>
            <person name="He G."/>
            <person name="LaButti K."/>
            <person name="Lipzen A."/>
            <person name="Mondo S."/>
            <person name="Riley R."/>
            <person name="Salamov A."/>
            <person name="Simmons B.A."/>
            <person name="Magnuson J.K."/>
            <person name="Henrissat B."/>
            <person name="Mortensen U.H."/>
            <person name="Larsen T.O."/>
            <person name="Devries R.P."/>
            <person name="Grigoriev I.V."/>
            <person name="Machida M."/>
            <person name="Baker S.E."/>
            <person name="Andersen M.R."/>
        </authorList>
    </citation>
    <scope>NUCLEOTIDE SEQUENCE [LARGE SCALE GENOMIC DNA]</scope>
    <source>
        <strain evidence="2 3">CBS 151.66</strain>
    </source>
</reference>
<protein>
    <submittedName>
        <fullName evidence="2">Uncharacterized protein</fullName>
    </submittedName>
</protein>